<dbReference type="FunCoup" id="E9H6F1">
    <property type="interactions" value="13"/>
</dbReference>
<dbReference type="PhylomeDB" id="E9H6F1"/>
<dbReference type="InterPro" id="IPR018097">
    <property type="entry name" value="EGF_Ca-bd_CS"/>
</dbReference>
<evidence type="ECO:0000256" key="3">
    <source>
        <dbReference type="ARBA" id="ARBA00022583"/>
    </source>
</evidence>
<gene>
    <name evidence="17" type="ORF">DAPPUDRAFT_308138</name>
</gene>
<dbReference type="PROSITE" id="PS50068">
    <property type="entry name" value="LDLRA_2"/>
    <property type="match status" value="12"/>
</dbReference>
<evidence type="ECO:0000256" key="11">
    <source>
        <dbReference type="ARBA" id="ARBA00023180"/>
    </source>
</evidence>
<proteinExistence type="predicted"/>
<feature type="disulfide bond" evidence="12">
    <location>
        <begin position="1267"/>
        <end position="1277"/>
    </location>
</feature>
<dbReference type="GO" id="GO:0006897">
    <property type="term" value="P:endocytosis"/>
    <property type="evidence" value="ECO:0007669"/>
    <property type="project" value="UniProtKB-KW"/>
</dbReference>
<keyword evidence="6" id="KW-0677">Repeat</keyword>
<evidence type="ECO:0000256" key="12">
    <source>
        <dbReference type="PROSITE-ProRule" id="PRU00076"/>
    </source>
</evidence>
<keyword evidence="18" id="KW-1185">Reference proteome</keyword>
<organism evidence="17 18">
    <name type="scientific">Daphnia pulex</name>
    <name type="common">Water flea</name>
    <dbReference type="NCBI Taxonomy" id="6669"/>
    <lineage>
        <taxon>Eukaryota</taxon>
        <taxon>Metazoa</taxon>
        <taxon>Ecdysozoa</taxon>
        <taxon>Arthropoda</taxon>
        <taxon>Crustacea</taxon>
        <taxon>Branchiopoda</taxon>
        <taxon>Diplostraca</taxon>
        <taxon>Cladocera</taxon>
        <taxon>Anomopoda</taxon>
        <taxon>Daphniidae</taxon>
        <taxon>Daphnia</taxon>
    </lineage>
</organism>
<dbReference type="CDD" id="cd19941">
    <property type="entry name" value="TIL"/>
    <property type="match status" value="1"/>
</dbReference>
<dbReference type="GO" id="GO:0005509">
    <property type="term" value="F:calcium ion binding"/>
    <property type="evidence" value="ECO:0007669"/>
    <property type="project" value="InterPro"/>
</dbReference>
<dbReference type="InterPro" id="IPR049883">
    <property type="entry name" value="NOTCH1_EGF-like"/>
</dbReference>
<dbReference type="PROSITE" id="PS01209">
    <property type="entry name" value="LDLRA_1"/>
    <property type="match status" value="6"/>
</dbReference>
<feature type="disulfide bond" evidence="13">
    <location>
        <begin position="1195"/>
        <end position="1213"/>
    </location>
</feature>
<reference evidence="17 18" key="1">
    <citation type="journal article" date="2011" name="Science">
        <title>The ecoresponsive genome of Daphnia pulex.</title>
        <authorList>
            <person name="Colbourne J.K."/>
            <person name="Pfrender M.E."/>
            <person name="Gilbert D."/>
            <person name="Thomas W.K."/>
            <person name="Tucker A."/>
            <person name="Oakley T.H."/>
            <person name="Tokishita S."/>
            <person name="Aerts A."/>
            <person name="Arnold G.J."/>
            <person name="Basu M.K."/>
            <person name="Bauer D.J."/>
            <person name="Caceres C.E."/>
            <person name="Carmel L."/>
            <person name="Casola C."/>
            <person name="Choi J.H."/>
            <person name="Detter J.C."/>
            <person name="Dong Q."/>
            <person name="Dusheyko S."/>
            <person name="Eads B.D."/>
            <person name="Frohlich T."/>
            <person name="Geiler-Samerotte K.A."/>
            <person name="Gerlach D."/>
            <person name="Hatcher P."/>
            <person name="Jogdeo S."/>
            <person name="Krijgsveld J."/>
            <person name="Kriventseva E.V."/>
            <person name="Kultz D."/>
            <person name="Laforsch C."/>
            <person name="Lindquist E."/>
            <person name="Lopez J."/>
            <person name="Manak J.R."/>
            <person name="Muller J."/>
            <person name="Pangilinan J."/>
            <person name="Patwardhan R.P."/>
            <person name="Pitluck S."/>
            <person name="Pritham E.J."/>
            <person name="Rechtsteiner A."/>
            <person name="Rho M."/>
            <person name="Rogozin I.B."/>
            <person name="Sakarya O."/>
            <person name="Salamov A."/>
            <person name="Schaack S."/>
            <person name="Shapiro H."/>
            <person name="Shiga Y."/>
            <person name="Skalitzky C."/>
            <person name="Smith Z."/>
            <person name="Souvorov A."/>
            <person name="Sung W."/>
            <person name="Tang Z."/>
            <person name="Tsuchiya D."/>
            <person name="Tu H."/>
            <person name="Vos H."/>
            <person name="Wang M."/>
            <person name="Wolf Y.I."/>
            <person name="Yamagata H."/>
            <person name="Yamada T."/>
            <person name="Ye Y."/>
            <person name="Shaw J.R."/>
            <person name="Andrews J."/>
            <person name="Crease T.J."/>
            <person name="Tang H."/>
            <person name="Lucas S.M."/>
            <person name="Robertson H.M."/>
            <person name="Bork P."/>
            <person name="Koonin E.V."/>
            <person name="Zdobnov E.M."/>
            <person name="Grigoriev I.V."/>
            <person name="Lynch M."/>
            <person name="Boore J.L."/>
        </authorList>
    </citation>
    <scope>NUCLEOTIDE SEQUENCE [LARGE SCALE GENOMIC DNA]</scope>
</reference>
<evidence type="ECO:0000313" key="17">
    <source>
        <dbReference type="EMBL" id="EFX72644.1"/>
    </source>
</evidence>
<dbReference type="InterPro" id="IPR000152">
    <property type="entry name" value="EGF-type_Asp/Asn_hydroxyl_site"/>
</dbReference>
<dbReference type="SUPFAM" id="SSF57184">
    <property type="entry name" value="Growth factor receptor domain"/>
    <property type="match status" value="1"/>
</dbReference>
<dbReference type="PROSITE" id="PS51120">
    <property type="entry name" value="LDLRB"/>
    <property type="match status" value="2"/>
</dbReference>
<keyword evidence="8 15" id="KW-0472">Membrane</keyword>
<keyword evidence="9 12" id="KW-1015">Disulfide bond</keyword>
<feature type="disulfide bond" evidence="13">
    <location>
        <begin position="49"/>
        <end position="67"/>
    </location>
</feature>
<name>E9H6F1_DAPPU</name>
<evidence type="ECO:0000256" key="7">
    <source>
        <dbReference type="ARBA" id="ARBA00022989"/>
    </source>
</evidence>
<feature type="disulfide bond" evidence="13">
    <location>
        <begin position="1058"/>
        <end position="1073"/>
    </location>
</feature>
<keyword evidence="10" id="KW-0675">Receptor</keyword>
<evidence type="ECO:0000256" key="10">
    <source>
        <dbReference type="ARBA" id="ARBA00023170"/>
    </source>
</evidence>
<feature type="disulfide bond" evidence="13">
    <location>
        <begin position="866"/>
        <end position="878"/>
    </location>
</feature>
<evidence type="ECO:0000256" key="8">
    <source>
        <dbReference type="ARBA" id="ARBA00023136"/>
    </source>
</evidence>
<dbReference type="CDD" id="cd00112">
    <property type="entry name" value="LDLa"/>
    <property type="match status" value="10"/>
</dbReference>
<dbReference type="PANTHER" id="PTHR22722:SF14">
    <property type="entry name" value="MEGALIN, ISOFORM A"/>
    <property type="match status" value="1"/>
</dbReference>
<comment type="caution">
    <text evidence="12">Lacks conserved residue(s) required for the propagation of feature annotation.</text>
</comment>
<evidence type="ECO:0000256" key="2">
    <source>
        <dbReference type="ARBA" id="ARBA00022536"/>
    </source>
</evidence>
<evidence type="ECO:0000256" key="14">
    <source>
        <dbReference type="PROSITE-ProRule" id="PRU00461"/>
    </source>
</evidence>
<keyword evidence="5" id="KW-0732">Signal</keyword>
<keyword evidence="11" id="KW-0325">Glycoprotein</keyword>
<feature type="disulfide bond" evidence="13">
    <location>
        <begin position="4"/>
        <end position="22"/>
    </location>
</feature>
<evidence type="ECO:0000256" key="5">
    <source>
        <dbReference type="ARBA" id="ARBA00022729"/>
    </source>
</evidence>
<dbReference type="KEGG" id="dpx:DAPPUDRAFT_308138"/>
<dbReference type="Pfam" id="PF14670">
    <property type="entry name" value="FXa_inhibition"/>
    <property type="match status" value="2"/>
</dbReference>
<dbReference type="Pfam" id="PF00058">
    <property type="entry name" value="Ldl_recept_b"/>
    <property type="match status" value="1"/>
</dbReference>
<dbReference type="PROSITE" id="PS01187">
    <property type="entry name" value="EGF_CA"/>
    <property type="match status" value="2"/>
</dbReference>
<evidence type="ECO:0000256" key="9">
    <source>
        <dbReference type="ARBA" id="ARBA00023157"/>
    </source>
</evidence>
<dbReference type="SMART" id="SM00135">
    <property type="entry name" value="LY"/>
    <property type="match status" value="11"/>
</dbReference>
<keyword evidence="3" id="KW-0254">Endocytosis</keyword>
<dbReference type="SMART" id="SM00181">
    <property type="entry name" value="EGF"/>
    <property type="match status" value="7"/>
</dbReference>
<keyword evidence="2 12" id="KW-0245">EGF-like domain</keyword>
<dbReference type="InterPro" id="IPR051221">
    <property type="entry name" value="LDLR-related"/>
</dbReference>
<dbReference type="HOGENOM" id="CLU_000085_5_0_1"/>
<dbReference type="InterPro" id="IPR036055">
    <property type="entry name" value="LDL_receptor-like_sf"/>
</dbReference>
<dbReference type="SUPFAM" id="SSF63825">
    <property type="entry name" value="YWTD domain"/>
    <property type="match status" value="3"/>
</dbReference>
<feature type="disulfide bond" evidence="13">
    <location>
        <begin position="916"/>
        <end position="934"/>
    </location>
</feature>
<dbReference type="PROSITE" id="PS01186">
    <property type="entry name" value="EGF_2"/>
    <property type="match status" value="3"/>
</dbReference>
<dbReference type="SMART" id="SM00192">
    <property type="entry name" value="LDLa"/>
    <property type="match status" value="12"/>
</dbReference>
<dbReference type="eggNOG" id="KOG1215">
    <property type="taxonomic scope" value="Eukaryota"/>
</dbReference>
<feature type="disulfide bond" evidence="13">
    <location>
        <begin position="885"/>
        <end position="900"/>
    </location>
</feature>
<feature type="disulfide bond" evidence="12">
    <location>
        <begin position="1575"/>
        <end position="1585"/>
    </location>
</feature>
<dbReference type="InterPro" id="IPR009030">
    <property type="entry name" value="Growth_fac_rcpt_cys_sf"/>
</dbReference>
<evidence type="ECO:0000259" key="16">
    <source>
        <dbReference type="PROSITE" id="PS50026"/>
    </source>
</evidence>
<dbReference type="Pfam" id="PF07645">
    <property type="entry name" value="EGF_CA"/>
    <property type="match status" value="1"/>
</dbReference>
<feature type="disulfide bond" evidence="13">
    <location>
        <begin position="42"/>
        <end position="54"/>
    </location>
</feature>
<feature type="domain" description="EGF-like" evidence="16">
    <location>
        <begin position="1263"/>
        <end position="1302"/>
    </location>
</feature>
<evidence type="ECO:0000256" key="6">
    <source>
        <dbReference type="ARBA" id="ARBA00022737"/>
    </source>
</evidence>
<sequence length="1788" mass="197218">MKQCKDGHCIAMFFFCDRENDCGDWSDELNCTGMSSGLTLNCPSNTFHCEGQVCIPQNWVCDGMDDCSDARDELHCNKTTECKNGFQCGKECILNQWVCDGVTDCADGSDEKECGPEAFMNHSCLPEHGWFSCLSKGTQKCMPISRACDGYADCDDRADEGGQCNSTSNCSNSTRCPNECHKTPRGPICSCPSGYQLNGTTCVDIDECSMDPPMCSQKCANNQGGFECSCSSGYTVGTRDKRSCIANGPEPMLLITTDRDIRYISLPSKEYGLVQSGISQAHGVAADYEDGFVYWNEKSKDKAGIYKSMLDGSAFQYVVSVGVEMVEDLAIDWVGRHIYFADSGRKHVVVCDFHATICSIVISGQLEKPRAVAVYPEEGLLFWSDWGSSPHIGSAGMDGSQRTNVITKDIIWPNGLVVDETIQRIYWGDAKLNRIESSKIDGSDRKILPVKVTHPYALDIFENNIFWCDPLEHEVLSVNKFTGKDYKILIKESSLTPTGIHVHHPSKQSHLTDPCRNVICSHLCLLSPTVQGYKCSCPVGMTLNKDGRTCESISAHESSIVIATFSDIYRLTHHQIGKDSILRLPTRNVDNIGALAYNPLGHSIVYSDMIQRTIYSMHLDTYRQTVLFENVDMVEGLDVDPFTENIYWTEVTRGTVVVGQKNHDGVYERLVLARDLYSPQGITIGSQSGRMFIVEGRISHVISVWHMDGTNRQELVQVYGTVSAMAYDGKHLYFSDSLRGTIERIEVNGENRTILRSHLGTPVAMDASSDSVFWLTQSSTRISWLNKQETKTMRGFVIDASDDINVQYRLMSVIDLFDFDSHDHHCLGHTGGCSDICAPTPDGVTCLCPLGKVLGEDKHVCTTADCVGDEWFKCQTNCIPAKFRCDGVNDCTLGEDELQCRNTTTEVGCTSSQFQCKNGGCVSIHFYCDGDADCQDRSDEPDSCPPYVCLGEGEYSCPNQHHCIPRSAVCDGQADCIDKSDEANCSSTHSMCSSTQFYCSHSHICIPLTWVCDRDSDCQHGEDEDSSVCDSVVNKAPCPLNYLRCPQRPDCMPRMALCNSIAECEHGTDAELCAKLNDSFVETETEKPDCLSSQYNCFLGSNECIPIASRCDCRFDCTFGEDEEGCDNLPFSCKKDLFRCPNEMRYINISWVCDGLSDCSNSADEALLLCPANVSTSSSSSTTITPSCSATDFMCLSGECVQASSVCDGKFDCFDGTDEGSGCAKSCQNNGQCPQICVPGPMEPTCLCEPGYESLINGKQCVDVDECTFENKCSQFCNNTKGGYRCSCAPGYSLEPDQITCKAASGRPMLIVATNHHVEILLNSDIASSRFLVQSVPAIKGIAYHDKMSTLYWITTEGVSRSNSGGQSLIYKINDLIPSGLALDKATGNIYYCALKNASRTGQDQSVIRVIAKSLEAEVNIITTQSIITDIALDSQKGILFWSEHTKPYTGRIVRATMDGRSTMWLYSIDKIMYPTAITVDSIKSRIYWTDITLQSISSCDYNGLKQRQEIGITNGQPLSITFFENRITWSLRDQDVLYSHVINGSTTSQHKLHEKVTHIVTVHSLLEPELPNHCAFSPCNNGICVLKNSSSFTCHCPIGVTVVTSNPFKCSGKSPEVVTITPSSEFGINPDFVETPSSPGVTVASILICLAVLTILAILGWVYYRRWRRTIGSPLKFRFRNALGLTEESTAWEESVDYGDRKRLFIKSDESDDHGCGPQVMVDQNDNRTTVTATPGGTRRFPTDSAYTNLPSIQQSLGKSHTTEDHQPQQLLPATYSMQDQLLASEL</sequence>
<dbReference type="SUPFAM" id="SSF57196">
    <property type="entry name" value="EGF/Laminin"/>
    <property type="match status" value="3"/>
</dbReference>
<evidence type="ECO:0000256" key="4">
    <source>
        <dbReference type="ARBA" id="ARBA00022692"/>
    </source>
</evidence>
<comment type="subcellular location">
    <subcellularLocation>
        <location evidence="1">Membrane</location>
        <topology evidence="1">Single-pass type I membrane protein</topology>
    </subcellularLocation>
</comment>
<evidence type="ECO:0000256" key="1">
    <source>
        <dbReference type="ARBA" id="ARBA00004479"/>
    </source>
</evidence>
<evidence type="ECO:0000256" key="13">
    <source>
        <dbReference type="PROSITE-ProRule" id="PRU00124"/>
    </source>
</evidence>
<dbReference type="PRINTS" id="PR00261">
    <property type="entry name" value="LDLRECEPTOR"/>
</dbReference>
<feature type="disulfide bond" evidence="13">
    <location>
        <begin position="61"/>
        <end position="76"/>
    </location>
</feature>
<dbReference type="InterPro" id="IPR001881">
    <property type="entry name" value="EGF-like_Ca-bd_dom"/>
</dbReference>
<dbReference type="STRING" id="6669.E9H6F1"/>
<dbReference type="InterPro" id="IPR000033">
    <property type="entry name" value="LDLR_classB_rpt"/>
</dbReference>
<dbReference type="FunFam" id="2.10.25.10:FF:000009">
    <property type="entry name" value="Low-density lipoprotein receptor isoform 1"/>
    <property type="match status" value="2"/>
</dbReference>
<dbReference type="CDD" id="cd00054">
    <property type="entry name" value="EGF_CA"/>
    <property type="match status" value="2"/>
</dbReference>
<dbReference type="PROSITE" id="PS00010">
    <property type="entry name" value="ASX_HYDROXYL"/>
    <property type="match status" value="1"/>
</dbReference>
<dbReference type="GO" id="GO:0005886">
    <property type="term" value="C:plasma membrane"/>
    <property type="evidence" value="ECO:0000318"/>
    <property type="project" value="GO_Central"/>
</dbReference>
<dbReference type="SUPFAM" id="SSF57424">
    <property type="entry name" value="LDL receptor-like module"/>
    <property type="match status" value="8"/>
</dbReference>
<feature type="disulfide bond" evidence="13">
    <location>
        <begin position="909"/>
        <end position="921"/>
    </location>
</feature>
<feature type="disulfide bond" evidence="13">
    <location>
        <begin position="1188"/>
        <end position="1200"/>
    </location>
</feature>
<dbReference type="Gene3D" id="4.10.400.10">
    <property type="entry name" value="Low-density Lipoprotein Receptor"/>
    <property type="match status" value="9"/>
</dbReference>
<feature type="repeat" description="LDL-receptor class B" evidence="14">
    <location>
        <begin position="379"/>
        <end position="422"/>
    </location>
</feature>
<feature type="repeat" description="LDL-receptor class B" evidence="14">
    <location>
        <begin position="423"/>
        <end position="464"/>
    </location>
</feature>
<dbReference type="Gene3D" id="2.10.25.10">
    <property type="entry name" value="Laminin"/>
    <property type="match status" value="4"/>
</dbReference>
<protein>
    <recommendedName>
        <fullName evidence="16">EGF-like domain-containing protein</fullName>
    </recommendedName>
</protein>
<feature type="disulfide bond" evidence="13">
    <location>
        <begin position="970"/>
        <end position="985"/>
    </location>
</feature>
<dbReference type="Proteomes" id="UP000000305">
    <property type="component" value="Unassembled WGS sequence"/>
</dbReference>
<evidence type="ECO:0000313" key="18">
    <source>
        <dbReference type="Proteomes" id="UP000000305"/>
    </source>
</evidence>
<dbReference type="InParanoid" id="E9H6F1"/>
<dbReference type="PANTHER" id="PTHR22722">
    <property type="entry name" value="LOW-DENSITY LIPOPROTEIN RECEPTOR-RELATED PROTEIN 2-RELATED"/>
    <property type="match status" value="1"/>
</dbReference>
<dbReference type="InterPro" id="IPR000742">
    <property type="entry name" value="EGF"/>
</dbReference>
<dbReference type="OrthoDB" id="6345916at2759"/>
<dbReference type="InterPro" id="IPR011042">
    <property type="entry name" value="6-blade_b-propeller_TolB-like"/>
</dbReference>
<feature type="disulfide bond" evidence="13">
    <location>
        <begin position="16"/>
        <end position="31"/>
    </location>
</feature>
<dbReference type="SMART" id="SM00179">
    <property type="entry name" value="EGF_CA"/>
    <property type="match status" value="4"/>
</dbReference>
<evidence type="ECO:0000256" key="15">
    <source>
        <dbReference type="SAM" id="Phobius"/>
    </source>
</evidence>
<dbReference type="Gene3D" id="2.120.10.30">
    <property type="entry name" value="TolB, C-terminal domain"/>
    <property type="match status" value="3"/>
</dbReference>
<dbReference type="OMA" id="RWPSYDS"/>
<feature type="disulfide bond" evidence="13">
    <location>
        <begin position="1111"/>
        <end position="1126"/>
    </location>
</feature>
<dbReference type="InterPro" id="IPR002172">
    <property type="entry name" value="LDrepeatLR_classA_rpt"/>
</dbReference>
<feature type="domain" description="EGF-like" evidence="16">
    <location>
        <begin position="1571"/>
        <end position="1607"/>
    </location>
</feature>
<keyword evidence="4 15" id="KW-0812">Transmembrane</keyword>
<dbReference type="Pfam" id="PF00057">
    <property type="entry name" value="Ldl_recept_a"/>
    <property type="match status" value="9"/>
</dbReference>
<keyword evidence="7 15" id="KW-1133">Transmembrane helix</keyword>
<feature type="disulfide bond" evidence="13">
    <location>
        <begin position="99"/>
        <end position="114"/>
    </location>
</feature>
<dbReference type="EMBL" id="GL732597">
    <property type="protein sequence ID" value="EFX72644.1"/>
    <property type="molecule type" value="Genomic_DNA"/>
</dbReference>
<accession>E9H6F1</accession>
<dbReference type="FunFam" id="2.120.10.30:FF:000241">
    <property type="entry name" value="Low-density lipoprotein receptor-related protein 6"/>
    <property type="match status" value="1"/>
</dbReference>
<feature type="transmembrane region" description="Helical" evidence="15">
    <location>
        <begin position="1644"/>
        <end position="1665"/>
    </location>
</feature>
<dbReference type="Gene3D" id="4.10.1220.10">
    <property type="entry name" value="EGF-type module"/>
    <property type="match status" value="1"/>
</dbReference>
<dbReference type="PROSITE" id="PS50026">
    <property type="entry name" value="EGF_3"/>
    <property type="match status" value="2"/>
</dbReference>
<dbReference type="InterPro" id="IPR023415">
    <property type="entry name" value="LDLR_class-A_CS"/>
</dbReference>